<dbReference type="PANTHER" id="PTHR24123:SF33">
    <property type="entry name" value="PROTEIN HOS4"/>
    <property type="match status" value="1"/>
</dbReference>
<reference evidence="4" key="1">
    <citation type="journal article" date="2020" name="Stud. Mycol.">
        <title>101 Dothideomycetes genomes: a test case for predicting lifestyles and emergence of pathogens.</title>
        <authorList>
            <person name="Haridas S."/>
            <person name="Albert R."/>
            <person name="Binder M."/>
            <person name="Bloem J."/>
            <person name="Labutti K."/>
            <person name="Salamov A."/>
            <person name="Andreopoulos B."/>
            <person name="Baker S."/>
            <person name="Barry K."/>
            <person name="Bills G."/>
            <person name="Bluhm B."/>
            <person name="Cannon C."/>
            <person name="Castanera R."/>
            <person name="Culley D."/>
            <person name="Daum C."/>
            <person name="Ezra D."/>
            <person name="Gonzalez J."/>
            <person name="Henrissat B."/>
            <person name="Kuo A."/>
            <person name="Liang C."/>
            <person name="Lipzen A."/>
            <person name="Lutzoni F."/>
            <person name="Magnuson J."/>
            <person name="Mondo S."/>
            <person name="Nolan M."/>
            <person name="Ohm R."/>
            <person name="Pangilinan J."/>
            <person name="Park H.-J."/>
            <person name="Ramirez L."/>
            <person name="Alfaro M."/>
            <person name="Sun H."/>
            <person name="Tritt A."/>
            <person name="Yoshinaga Y."/>
            <person name="Zwiers L.-H."/>
            <person name="Turgeon B."/>
            <person name="Goodwin S."/>
            <person name="Spatafora J."/>
            <person name="Crous P."/>
            <person name="Grigoriev I."/>
        </authorList>
    </citation>
    <scope>NUCLEOTIDE SEQUENCE</scope>
    <source>
        <strain evidence="4">CBS 269.34</strain>
    </source>
</reference>
<dbReference type="AlphaFoldDB" id="A0A6A6QBK8"/>
<evidence type="ECO:0000313" key="5">
    <source>
        <dbReference type="Proteomes" id="UP000799750"/>
    </source>
</evidence>
<keyword evidence="5" id="KW-1185">Reference proteome</keyword>
<evidence type="ECO:0000256" key="2">
    <source>
        <dbReference type="ARBA" id="ARBA00023043"/>
    </source>
</evidence>
<dbReference type="SUPFAM" id="SSF48403">
    <property type="entry name" value="Ankyrin repeat"/>
    <property type="match status" value="1"/>
</dbReference>
<evidence type="ECO:0000256" key="1">
    <source>
        <dbReference type="ARBA" id="ARBA00022737"/>
    </source>
</evidence>
<dbReference type="EMBL" id="MU004199">
    <property type="protein sequence ID" value="KAF2489444.1"/>
    <property type="molecule type" value="Genomic_DNA"/>
</dbReference>
<feature type="repeat" description="ANK" evidence="3">
    <location>
        <begin position="244"/>
        <end position="276"/>
    </location>
</feature>
<dbReference type="InterPro" id="IPR051165">
    <property type="entry name" value="Multifunctional_ANK_Repeat"/>
</dbReference>
<feature type="repeat" description="ANK" evidence="3">
    <location>
        <begin position="140"/>
        <end position="172"/>
    </location>
</feature>
<organism evidence="4 5">
    <name type="scientific">Lophium mytilinum</name>
    <dbReference type="NCBI Taxonomy" id="390894"/>
    <lineage>
        <taxon>Eukaryota</taxon>
        <taxon>Fungi</taxon>
        <taxon>Dikarya</taxon>
        <taxon>Ascomycota</taxon>
        <taxon>Pezizomycotina</taxon>
        <taxon>Dothideomycetes</taxon>
        <taxon>Pleosporomycetidae</taxon>
        <taxon>Mytilinidiales</taxon>
        <taxon>Mytilinidiaceae</taxon>
        <taxon>Lophium</taxon>
    </lineage>
</organism>
<evidence type="ECO:0000313" key="4">
    <source>
        <dbReference type="EMBL" id="KAF2489444.1"/>
    </source>
</evidence>
<dbReference type="InterPro" id="IPR036770">
    <property type="entry name" value="Ankyrin_rpt-contain_sf"/>
</dbReference>
<dbReference type="Gene3D" id="1.25.40.20">
    <property type="entry name" value="Ankyrin repeat-containing domain"/>
    <property type="match status" value="2"/>
</dbReference>
<feature type="repeat" description="ANK" evidence="3">
    <location>
        <begin position="376"/>
        <end position="408"/>
    </location>
</feature>
<sequence>MSAAKKVANMQQLPVAKDEGRMKKHILARQLVLNIKSPARLEVMRLLEDCNADPDVGINWDNTYIFPLTEAISMGFAMAETLLIKGAKLKPCHDILHHNMPPALSHPITVAIANRQTEMVHLMLAYGVPVNFTWDVARDGMRTPFIEALSRGDLKLVRVLLDHGADVFQSNLTQLSPGQMSRYTSRFDPRQAQLLGLLSQCKALHLWPYPSGLALLHATGIGNRELMEHLVSDGFVETKLANENRLTALHLAAGAEGGDIIEFLLAKGASVESLDTYGTTPLMHAVFYGNLAAVERLLSFGATANDFFRRNEYLPVAVPAVPFEYHFDRIAKTLSGFAQFREFEWSAIQVASHRGFCKILTVLLKAGGDPYYQSIDGKTALDVAINNRHWRVVNDLLQLGVNFNATKPSVARLLEETSDDYNSEAACLLVERGANPSTMFSDIKFKGLERNTENLAILDEATKALFLTAEPRDPKRESKFCSACSRLFERPPISFETVLEGCHDSRTSCAICALARDSIRSLSSLQRWDIRFSGLMNVRDERFRIYLCGKSHEVQQFPGQYYNC</sequence>
<accession>A0A6A6QBK8</accession>
<dbReference type="Pfam" id="PF12796">
    <property type="entry name" value="Ank_2"/>
    <property type="match status" value="1"/>
</dbReference>
<name>A0A6A6QBK8_9PEZI</name>
<feature type="repeat" description="ANK" evidence="3">
    <location>
        <begin position="277"/>
        <end position="305"/>
    </location>
</feature>
<dbReference type="PROSITE" id="PS50088">
    <property type="entry name" value="ANK_REPEAT"/>
    <property type="match status" value="4"/>
</dbReference>
<dbReference type="PANTHER" id="PTHR24123">
    <property type="entry name" value="ANKYRIN REPEAT-CONTAINING"/>
    <property type="match status" value="1"/>
</dbReference>
<gene>
    <name evidence="4" type="ORF">BU16DRAFT_182251</name>
</gene>
<evidence type="ECO:0000256" key="3">
    <source>
        <dbReference type="PROSITE-ProRule" id="PRU00023"/>
    </source>
</evidence>
<dbReference type="OrthoDB" id="539213at2759"/>
<dbReference type="Proteomes" id="UP000799750">
    <property type="component" value="Unassembled WGS sequence"/>
</dbReference>
<keyword evidence="1" id="KW-0677">Repeat</keyword>
<dbReference type="PROSITE" id="PS50297">
    <property type="entry name" value="ANK_REP_REGION"/>
    <property type="match status" value="4"/>
</dbReference>
<dbReference type="InterPro" id="IPR002110">
    <property type="entry name" value="Ankyrin_rpt"/>
</dbReference>
<proteinExistence type="predicted"/>
<protein>
    <submittedName>
        <fullName evidence="4">Ankyrin</fullName>
    </submittedName>
</protein>
<dbReference type="Pfam" id="PF00023">
    <property type="entry name" value="Ank"/>
    <property type="match status" value="2"/>
</dbReference>
<dbReference type="SMART" id="SM00248">
    <property type="entry name" value="ANK"/>
    <property type="match status" value="6"/>
</dbReference>
<keyword evidence="2 3" id="KW-0040">ANK repeat</keyword>